<dbReference type="Proteomes" id="UP000054408">
    <property type="component" value="Unassembled WGS sequence"/>
</dbReference>
<organism evidence="2 3">
    <name type="scientific">Thecamonas trahens ATCC 50062</name>
    <dbReference type="NCBI Taxonomy" id="461836"/>
    <lineage>
        <taxon>Eukaryota</taxon>
        <taxon>Apusozoa</taxon>
        <taxon>Apusomonadida</taxon>
        <taxon>Apusomonadidae</taxon>
        <taxon>Thecamonas</taxon>
    </lineage>
</organism>
<keyword evidence="3" id="KW-1185">Reference proteome</keyword>
<protein>
    <submittedName>
        <fullName evidence="2">Metallo-beta-lactamase superfamily Hydrolase</fullName>
    </submittedName>
</protein>
<evidence type="ECO:0000313" key="3">
    <source>
        <dbReference type="Proteomes" id="UP000054408"/>
    </source>
</evidence>
<sequence length="423" mass="43763">MSAGRFTGERVSERVVKVVEADSCGQYPFLYLVEGSDKVVVIDTGTGGESFKDWIDSHGNAENKPYLVINTHVHFDHTGGNRHFVEAGKPSVIDIAMGAADRTFTENSDITSLCMAHSIAAPVLGVSRWLDNGELVYLDDANPSPDNALEILFTPGHTKDSIALYLRPEGRLFVGDNLYPYTPVHLDCIGSSMADFRATLRTLIEFVDAREAERRAAGTLPPIPTGDGGAEVAPAAEGSTTLVVEPAGSPEDAVAEPTGNGGMAAQRAAVIEGFLGVVGLDRATADALFSVETLMALADWLPANAINMYLSDPEGVMAMAPPSVDAPAVAAAAGSGSGGGSGIAAGSPGSAMFPGGAEADPLAVTLSCGHVEANLPSSALADVEAFMAAVASGAVAPSYRDGAYAEYSSGTFTFMIPDSFLER</sequence>
<dbReference type="RefSeq" id="XP_013755167.1">
    <property type="nucleotide sequence ID" value="XM_013899713.1"/>
</dbReference>
<dbReference type="InterPro" id="IPR036866">
    <property type="entry name" value="RibonucZ/Hydroxyglut_hydro"/>
</dbReference>
<dbReference type="OMA" id="CGHVEAN"/>
<evidence type="ECO:0000313" key="2">
    <source>
        <dbReference type="EMBL" id="KNC52608.1"/>
    </source>
</evidence>
<dbReference type="eggNOG" id="ENOG502S744">
    <property type="taxonomic scope" value="Eukaryota"/>
</dbReference>
<dbReference type="Pfam" id="PF00753">
    <property type="entry name" value="Lactamase_B"/>
    <property type="match status" value="1"/>
</dbReference>
<reference evidence="2 3" key="1">
    <citation type="submission" date="2010-05" db="EMBL/GenBank/DDBJ databases">
        <title>The Genome Sequence of Thecamonas trahens ATCC 50062.</title>
        <authorList>
            <consortium name="The Broad Institute Genome Sequencing Platform"/>
            <person name="Russ C."/>
            <person name="Cuomo C."/>
            <person name="Shea T."/>
            <person name="Young S.K."/>
            <person name="Zeng Q."/>
            <person name="Koehrsen M."/>
            <person name="Haas B."/>
            <person name="Borodovsky M."/>
            <person name="Guigo R."/>
            <person name="Alvarado L."/>
            <person name="Berlin A."/>
            <person name="Bochicchio J."/>
            <person name="Borenstein D."/>
            <person name="Chapman S."/>
            <person name="Chen Z."/>
            <person name="Freedman E."/>
            <person name="Gellesch M."/>
            <person name="Goldberg J."/>
            <person name="Griggs A."/>
            <person name="Gujja S."/>
            <person name="Heilman E."/>
            <person name="Heiman D."/>
            <person name="Hepburn T."/>
            <person name="Howarth C."/>
            <person name="Jen D."/>
            <person name="Larson L."/>
            <person name="Mehta T."/>
            <person name="Park D."/>
            <person name="Pearson M."/>
            <person name="Roberts A."/>
            <person name="Saif S."/>
            <person name="Shenoy N."/>
            <person name="Sisk P."/>
            <person name="Stolte C."/>
            <person name="Sykes S."/>
            <person name="Thomson T."/>
            <person name="Walk T."/>
            <person name="White J."/>
            <person name="Yandava C."/>
            <person name="Burger G."/>
            <person name="Gray M.W."/>
            <person name="Holland P.W.H."/>
            <person name="King N."/>
            <person name="Lang F.B.F."/>
            <person name="Roger A.J."/>
            <person name="Ruiz-Trillo I."/>
            <person name="Lander E."/>
            <person name="Nusbaum C."/>
        </authorList>
    </citation>
    <scope>NUCLEOTIDE SEQUENCE [LARGE SCALE GENOMIC DNA]</scope>
    <source>
        <strain evidence="2 3">ATCC 50062</strain>
    </source>
</reference>
<dbReference type="AlphaFoldDB" id="A0A0L0DMJ8"/>
<dbReference type="STRING" id="461836.A0A0L0DMJ8"/>
<dbReference type="GeneID" id="25567162"/>
<dbReference type="SMART" id="SM00849">
    <property type="entry name" value="Lactamase_B"/>
    <property type="match status" value="1"/>
</dbReference>
<dbReference type="Gene3D" id="3.60.15.10">
    <property type="entry name" value="Ribonuclease Z/Hydroxyacylglutathione hydrolase-like"/>
    <property type="match status" value="1"/>
</dbReference>
<evidence type="ECO:0000259" key="1">
    <source>
        <dbReference type="SMART" id="SM00849"/>
    </source>
</evidence>
<dbReference type="OrthoDB" id="3341310at2759"/>
<dbReference type="InterPro" id="IPR001279">
    <property type="entry name" value="Metallo-B-lactamas"/>
</dbReference>
<dbReference type="GO" id="GO:0016787">
    <property type="term" value="F:hydrolase activity"/>
    <property type="evidence" value="ECO:0007669"/>
    <property type="project" value="UniProtKB-KW"/>
</dbReference>
<name>A0A0L0DMJ8_THETB</name>
<proteinExistence type="predicted"/>
<feature type="domain" description="Metallo-beta-lactamase" evidence="1">
    <location>
        <begin position="27"/>
        <end position="220"/>
    </location>
</feature>
<accession>A0A0L0DMJ8</accession>
<dbReference type="EMBL" id="GL349474">
    <property type="protein sequence ID" value="KNC52608.1"/>
    <property type="molecule type" value="Genomic_DNA"/>
</dbReference>
<gene>
    <name evidence="2" type="ORF">AMSG_08471</name>
</gene>
<dbReference type="SUPFAM" id="SSF56281">
    <property type="entry name" value="Metallo-hydrolase/oxidoreductase"/>
    <property type="match status" value="1"/>
</dbReference>
<keyword evidence="2" id="KW-0378">Hydrolase</keyword>
<dbReference type="InterPro" id="IPR050855">
    <property type="entry name" value="NDM-1-like"/>
</dbReference>
<dbReference type="PANTHER" id="PTHR42951">
    <property type="entry name" value="METALLO-BETA-LACTAMASE DOMAIN-CONTAINING"/>
    <property type="match status" value="1"/>
</dbReference>
<dbReference type="PANTHER" id="PTHR42951:SF4">
    <property type="entry name" value="ACYL-COENZYME A THIOESTERASE MBLAC2"/>
    <property type="match status" value="1"/>
</dbReference>